<dbReference type="GO" id="GO:0016832">
    <property type="term" value="F:aldehyde-lyase activity"/>
    <property type="evidence" value="ECO:0007669"/>
    <property type="project" value="TreeGrafter"/>
</dbReference>
<evidence type="ECO:0000256" key="2">
    <source>
        <dbReference type="ARBA" id="ARBA00022723"/>
    </source>
</evidence>
<evidence type="ECO:0000313" key="5">
    <source>
        <dbReference type="EMBL" id="TXN28754.1"/>
    </source>
</evidence>
<comment type="caution">
    <text evidence="5">The sequence shown here is derived from an EMBL/GenBank/DDBJ whole genome shotgun (WGS) entry which is preliminary data.</text>
</comment>
<name>A0A5C8ULM7_9MICO</name>
<sequence>MNDTLIEDGRVALGLWVKLPLVESIEIAAASRYDFVVIDLEHSTINTERAAQQIAMARALRILPLVRLPLAARSDVGRLLDAGAAGIVFPHIDSVAEAVEAVRLCRFPPMGERGVGPTSRAGGWGLMDLGEYLAPGAGQPYVIAQIETAHAVSVAAEIGNTEGVDGLLIGRTDLTVSMGRQAGPDGVDRLVATYEAAAGSGIALGTAVGNSEGVDLRLYAKGYRFVVVSNDVSLLALAATTSASSARSRLHRD</sequence>
<keyword evidence="2" id="KW-0479">Metal-binding</keyword>
<organism evidence="5 6">
    <name type="scientific">Lacisediminihabitans profunda</name>
    <dbReference type="NCBI Taxonomy" id="2594790"/>
    <lineage>
        <taxon>Bacteria</taxon>
        <taxon>Bacillati</taxon>
        <taxon>Actinomycetota</taxon>
        <taxon>Actinomycetes</taxon>
        <taxon>Micrococcales</taxon>
        <taxon>Microbacteriaceae</taxon>
        <taxon>Lacisediminihabitans</taxon>
    </lineage>
</organism>
<comment type="similarity">
    <text evidence="1">Belongs to the HpcH/HpaI aldolase family.</text>
</comment>
<dbReference type="InterPro" id="IPR015813">
    <property type="entry name" value="Pyrv/PenolPyrv_kinase-like_dom"/>
</dbReference>
<dbReference type="GO" id="GO:0005737">
    <property type="term" value="C:cytoplasm"/>
    <property type="evidence" value="ECO:0007669"/>
    <property type="project" value="TreeGrafter"/>
</dbReference>
<evidence type="ECO:0000313" key="6">
    <source>
        <dbReference type="Proteomes" id="UP000321379"/>
    </source>
</evidence>
<dbReference type="InterPro" id="IPR040442">
    <property type="entry name" value="Pyrv_kinase-like_dom_sf"/>
</dbReference>
<dbReference type="EMBL" id="VRMG01000011">
    <property type="protein sequence ID" value="TXN28754.1"/>
    <property type="molecule type" value="Genomic_DNA"/>
</dbReference>
<dbReference type="RefSeq" id="WP_147784751.1">
    <property type="nucleotide sequence ID" value="NZ_VRMG01000011.1"/>
</dbReference>
<dbReference type="AlphaFoldDB" id="A0A5C8ULM7"/>
<keyword evidence="3" id="KW-0456">Lyase</keyword>
<dbReference type="PANTHER" id="PTHR30502">
    <property type="entry name" value="2-KETO-3-DEOXY-L-RHAMNONATE ALDOLASE"/>
    <property type="match status" value="1"/>
</dbReference>
<dbReference type="PANTHER" id="PTHR30502:SF0">
    <property type="entry name" value="PHOSPHOENOLPYRUVATE CARBOXYLASE FAMILY PROTEIN"/>
    <property type="match status" value="1"/>
</dbReference>
<reference evidence="5 6" key="1">
    <citation type="submission" date="2019-08" db="EMBL/GenBank/DDBJ databases">
        <title>Bacterial whole genome sequence for Glaciihabitans sp. CHu50b-6-2.</title>
        <authorList>
            <person name="Jin L."/>
        </authorList>
    </citation>
    <scope>NUCLEOTIDE SEQUENCE [LARGE SCALE GENOMIC DNA]</scope>
    <source>
        <strain evidence="5 6">CHu50b-6-2</strain>
    </source>
</reference>
<dbReference type="Gene3D" id="3.20.20.60">
    <property type="entry name" value="Phosphoenolpyruvate-binding domains"/>
    <property type="match status" value="1"/>
</dbReference>
<keyword evidence="6" id="KW-1185">Reference proteome</keyword>
<dbReference type="InterPro" id="IPR050251">
    <property type="entry name" value="HpcH-HpaI_aldolase"/>
</dbReference>
<protein>
    <submittedName>
        <fullName evidence="5">2,4-dihydroxyhept-2-ene-1,7-dioic acid aldolase</fullName>
    </submittedName>
</protein>
<dbReference type="GO" id="GO:0046872">
    <property type="term" value="F:metal ion binding"/>
    <property type="evidence" value="ECO:0007669"/>
    <property type="project" value="UniProtKB-KW"/>
</dbReference>
<feature type="domain" description="HpcH/HpaI aldolase/citrate lyase" evidence="4">
    <location>
        <begin position="14"/>
        <end position="232"/>
    </location>
</feature>
<evidence type="ECO:0000259" key="4">
    <source>
        <dbReference type="Pfam" id="PF03328"/>
    </source>
</evidence>
<gene>
    <name evidence="5" type="ORF">FVP33_16295</name>
</gene>
<evidence type="ECO:0000256" key="1">
    <source>
        <dbReference type="ARBA" id="ARBA00005568"/>
    </source>
</evidence>
<dbReference type="SUPFAM" id="SSF51621">
    <property type="entry name" value="Phosphoenolpyruvate/pyruvate domain"/>
    <property type="match status" value="1"/>
</dbReference>
<evidence type="ECO:0000256" key="3">
    <source>
        <dbReference type="ARBA" id="ARBA00023239"/>
    </source>
</evidence>
<accession>A0A5C8ULM7</accession>
<dbReference type="InterPro" id="IPR005000">
    <property type="entry name" value="Aldolase/citrate-lyase_domain"/>
</dbReference>
<dbReference type="Proteomes" id="UP000321379">
    <property type="component" value="Unassembled WGS sequence"/>
</dbReference>
<dbReference type="Pfam" id="PF03328">
    <property type="entry name" value="HpcH_HpaI"/>
    <property type="match status" value="1"/>
</dbReference>
<proteinExistence type="inferred from homology"/>